<dbReference type="RefSeq" id="WP_321399855.1">
    <property type="nucleotide sequence ID" value="NZ_CP139487.1"/>
</dbReference>
<evidence type="ECO:0000259" key="1">
    <source>
        <dbReference type="PROSITE" id="PS50404"/>
    </source>
</evidence>
<evidence type="ECO:0000313" key="4">
    <source>
        <dbReference type="Proteomes" id="UP001324634"/>
    </source>
</evidence>
<gene>
    <name evidence="3" type="primary">gstA</name>
    <name evidence="3" type="ORF">SOO65_09815</name>
</gene>
<dbReference type="Pfam" id="PF13409">
    <property type="entry name" value="GST_N_2"/>
    <property type="match status" value="1"/>
</dbReference>
<dbReference type="GO" id="GO:0004364">
    <property type="term" value="F:glutathione transferase activity"/>
    <property type="evidence" value="ECO:0007669"/>
    <property type="project" value="UniProtKB-EC"/>
</dbReference>
<feature type="domain" description="GST C-terminal" evidence="2">
    <location>
        <begin position="86"/>
        <end position="206"/>
    </location>
</feature>
<dbReference type="AlphaFoldDB" id="A0AAX4HUH4"/>
<keyword evidence="3" id="KW-0808">Transferase</keyword>
<reference evidence="3 4" key="1">
    <citation type="submission" date="2023-11" db="EMBL/GenBank/DDBJ databases">
        <title>Peredibacter starrii A3.12.</title>
        <authorList>
            <person name="Mitchell R.J."/>
        </authorList>
    </citation>
    <scope>NUCLEOTIDE SEQUENCE [LARGE SCALE GENOMIC DNA]</scope>
    <source>
        <strain evidence="3 4">A3.12</strain>
    </source>
</reference>
<dbReference type="InterPro" id="IPR036249">
    <property type="entry name" value="Thioredoxin-like_sf"/>
</dbReference>
<dbReference type="Gene3D" id="1.20.1050.10">
    <property type="match status" value="1"/>
</dbReference>
<dbReference type="Gene3D" id="3.40.30.10">
    <property type="entry name" value="Glutaredoxin"/>
    <property type="match status" value="1"/>
</dbReference>
<dbReference type="SFLD" id="SFLDS00019">
    <property type="entry name" value="Glutathione_Transferase_(cytos"/>
    <property type="match status" value="1"/>
</dbReference>
<name>A0AAX4HUH4_9BACT</name>
<dbReference type="SFLD" id="SFLDG01150">
    <property type="entry name" value="Main.1:_Beta-like"/>
    <property type="match status" value="1"/>
</dbReference>
<keyword evidence="4" id="KW-1185">Reference proteome</keyword>
<organism evidence="3 4">
    <name type="scientific">Peredibacter starrii</name>
    <dbReference type="NCBI Taxonomy" id="28202"/>
    <lineage>
        <taxon>Bacteria</taxon>
        <taxon>Pseudomonadati</taxon>
        <taxon>Bdellovibrionota</taxon>
        <taxon>Bacteriovoracia</taxon>
        <taxon>Bacteriovoracales</taxon>
        <taxon>Bacteriovoracaceae</taxon>
        <taxon>Peredibacter</taxon>
    </lineage>
</organism>
<dbReference type="Proteomes" id="UP001324634">
    <property type="component" value="Chromosome"/>
</dbReference>
<dbReference type="SFLD" id="SFLDG00358">
    <property type="entry name" value="Main_(cytGST)"/>
    <property type="match status" value="1"/>
</dbReference>
<protein>
    <submittedName>
        <fullName evidence="3">Glutathione transferase GstA</fullName>
        <ecNumber evidence="3">2.5.1.18</ecNumber>
    </submittedName>
</protein>
<sequence>MRLFYKAGACSLAPHIVMAELNMVYEIEAVDLVNKTCASGDYKLINAKGSVPALRMENGEVLTEGAVIMQYLADQNPEAGLMPKLGTTDRYRCMEWLNFIASEVHKNFSPLFRSSVKNAEGLKELKDGQIETLKNKIGFISEKLGSNDFLMGKTFTVADAYLFTCLGWGKFVGLDVTQWSNIANYMGRIAERPAVMRAMKEEGLLK</sequence>
<feature type="domain" description="GST N-terminal" evidence="1">
    <location>
        <begin position="1"/>
        <end position="80"/>
    </location>
</feature>
<dbReference type="EC" id="2.5.1.18" evidence="3"/>
<dbReference type="CDD" id="cd03188">
    <property type="entry name" value="GST_C_Beta"/>
    <property type="match status" value="1"/>
</dbReference>
<dbReference type="InterPro" id="IPR004045">
    <property type="entry name" value="Glutathione_S-Trfase_N"/>
</dbReference>
<accession>A0AAX4HUH4</accession>
<dbReference type="SUPFAM" id="SSF47616">
    <property type="entry name" value="GST C-terminal domain-like"/>
    <property type="match status" value="1"/>
</dbReference>
<dbReference type="InterPro" id="IPR040079">
    <property type="entry name" value="Glutathione_S-Trfase"/>
</dbReference>
<dbReference type="EMBL" id="CP139487">
    <property type="protein sequence ID" value="WPU67048.1"/>
    <property type="molecule type" value="Genomic_DNA"/>
</dbReference>
<dbReference type="SUPFAM" id="SSF52833">
    <property type="entry name" value="Thioredoxin-like"/>
    <property type="match status" value="1"/>
</dbReference>
<dbReference type="InterPro" id="IPR036282">
    <property type="entry name" value="Glutathione-S-Trfase_C_sf"/>
</dbReference>
<dbReference type="PROSITE" id="PS50405">
    <property type="entry name" value="GST_CTER"/>
    <property type="match status" value="1"/>
</dbReference>
<dbReference type="InterPro" id="IPR010987">
    <property type="entry name" value="Glutathione-S-Trfase_C-like"/>
</dbReference>
<dbReference type="PANTHER" id="PTHR44051:SF8">
    <property type="entry name" value="GLUTATHIONE S-TRANSFERASE GSTA"/>
    <property type="match status" value="1"/>
</dbReference>
<dbReference type="CDD" id="cd03057">
    <property type="entry name" value="GST_N_Beta"/>
    <property type="match status" value="1"/>
</dbReference>
<evidence type="ECO:0000313" key="3">
    <source>
        <dbReference type="EMBL" id="WPU67048.1"/>
    </source>
</evidence>
<dbReference type="InterPro" id="IPR004046">
    <property type="entry name" value="GST_C"/>
</dbReference>
<dbReference type="PROSITE" id="PS50404">
    <property type="entry name" value="GST_NTER"/>
    <property type="match status" value="1"/>
</dbReference>
<dbReference type="Pfam" id="PF00043">
    <property type="entry name" value="GST_C"/>
    <property type="match status" value="1"/>
</dbReference>
<dbReference type="KEGG" id="psti:SOO65_09815"/>
<dbReference type="PANTHER" id="PTHR44051">
    <property type="entry name" value="GLUTATHIONE S-TRANSFERASE-RELATED"/>
    <property type="match status" value="1"/>
</dbReference>
<dbReference type="NCBIfam" id="NF007831">
    <property type="entry name" value="PRK10542.1"/>
    <property type="match status" value="1"/>
</dbReference>
<proteinExistence type="predicted"/>
<evidence type="ECO:0000259" key="2">
    <source>
        <dbReference type="PROSITE" id="PS50405"/>
    </source>
</evidence>